<accession>A0A672V7G7</accession>
<dbReference type="Ensembl" id="ENSSHBT00005026819.1">
    <property type="protein sequence ID" value="ENSSHBP00005022532.1"/>
    <property type="gene ID" value="ENSSHBG00005018973.1"/>
</dbReference>
<proteinExistence type="predicted"/>
<evidence type="ECO:0000256" key="1">
    <source>
        <dbReference type="SAM" id="MobiDB-lite"/>
    </source>
</evidence>
<name>A0A672V7G7_STRHB</name>
<dbReference type="Proteomes" id="UP000472266">
    <property type="component" value="Chromosome 5"/>
</dbReference>
<keyword evidence="3" id="KW-1185">Reference proteome</keyword>
<evidence type="ECO:0000313" key="2">
    <source>
        <dbReference type="Ensembl" id="ENSSHBP00005022532.1"/>
    </source>
</evidence>
<evidence type="ECO:0000313" key="3">
    <source>
        <dbReference type="Proteomes" id="UP000472266"/>
    </source>
</evidence>
<organism evidence="2 3">
    <name type="scientific">Strigops habroptila</name>
    <name type="common">Kakapo</name>
    <dbReference type="NCBI Taxonomy" id="2489341"/>
    <lineage>
        <taxon>Eukaryota</taxon>
        <taxon>Metazoa</taxon>
        <taxon>Chordata</taxon>
        <taxon>Craniata</taxon>
        <taxon>Vertebrata</taxon>
        <taxon>Euteleostomi</taxon>
        <taxon>Archelosauria</taxon>
        <taxon>Archosauria</taxon>
        <taxon>Dinosauria</taxon>
        <taxon>Saurischia</taxon>
        <taxon>Theropoda</taxon>
        <taxon>Coelurosauria</taxon>
        <taxon>Aves</taxon>
        <taxon>Neognathae</taxon>
        <taxon>Neoaves</taxon>
        <taxon>Telluraves</taxon>
        <taxon>Australaves</taxon>
        <taxon>Psittaciformes</taxon>
        <taxon>Psittacidae</taxon>
        <taxon>Strigops</taxon>
    </lineage>
</organism>
<sequence length="115" mass="12063">THAHQGSPGGRRPGTGDGRCLHGRVRAGGVGACAGHDRGRVLRGAAWGWRGAVGRDGECGERRWPPFPSDSLCLLGGGERGRRQLPRQCPRHCWGGGGLSCAPRCNEPHGRGPGK</sequence>
<dbReference type="AlphaFoldDB" id="A0A672V7G7"/>
<dbReference type="InParanoid" id="A0A672V7G7"/>
<feature type="region of interest" description="Disordered" evidence="1">
    <location>
        <begin position="1"/>
        <end position="20"/>
    </location>
</feature>
<protein>
    <submittedName>
        <fullName evidence="2">Uncharacterized protein</fullName>
    </submittedName>
</protein>
<feature type="compositionally biased region" description="Gly residues" evidence="1">
    <location>
        <begin position="7"/>
        <end position="17"/>
    </location>
</feature>
<reference evidence="2" key="3">
    <citation type="submission" date="2025-09" db="UniProtKB">
        <authorList>
            <consortium name="Ensembl"/>
        </authorList>
    </citation>
    <scope>IDENTIFICATION</scope>
</reference>
<reference evidence="2" key="2">
    <citation type="submission" date="2025-08" db="UniProtKB">
        <authorList>
            <consortium name="Ensembl"/>
        </authorList>
    </citation>
    <scope>IDENTIFICATION</scope>
</reference>
<reference evidence="2 3" key="1">
    <citation type="submission" date="2019-11" db="EMBL/GenBank/DDBJ databases">
        <title>Strigops habroptila (kakapo) genome, bStrHab1, primary haplotype, v2.</title>
        <authorList>
            <person name="Jarvis E.D."/>
            <person name="Howard J."/>
            <person name="Rhie A."/>
            <person name="Phillippy A."/>
            <person name="Korlach J."/>
            <person name="Digby A."/>
            <person name="Iorns D."/>
            <person name="Eason D."/>
            <person name="Robertson B."/>
            <person name="Raemaekers T."/>
            <person name="Howe K."/>
            <person name="Lewin H."/>
            <person name="Damas J."/>
            <person name="Hastie A."/>
            <person name="Tracey A."/>
            <person name="Chow W."/>
            <person name="Fedrigo O."/>
        </authorList>
    </citation>
    <scope>NUCLEOTIDE SEQUENCE [LARGE SCALE GENOMIC DNA]</scope>
</reference>